<feature type="compositionally biased region" description="Polar residues" evidence="1">
    <location>
        <begin position="1"/>
        <end position="28"/>
    </location>
</feature>
<sequence>MQRGPQATQPSASRRWSCASPTSASSRTPIRDCTHPVRLLWAELNIYLCTGRRIRVEA</sequence>
<reference evidence="2" key="1">
    <citation type="submission" date="2023-03" db="EMBL/GenBank/DDBJ databases">
        <title>Massive genome expansion in bonnet fungi (Mycena s.s.) driven by repeated elements and novel gene families across ecological guilds.</title>
        <authorList>
            <consortium name="Lawrence Berkeley National Laboratory"/>
            <person name="Harder C.B."/>
            <person name="Miyauchi S."/>
            <person name="Viragh M."/>
            <person name="Kuo A."/>
            <person name="Thoen E."/>
            <person name="Andreopoulos B."/>
            <person name="Lu D."/>
            <person name="Skrede I."/>
            <person name="Drula E."/>
            <person name="Henrissat B."/>
            <person name="Morin E."/>
            <person name="Kohler A."/>
            <person name="Barry K."/>
            <person name="LaButti K."/>
            <person name="Morin E."/>
            <person name="Salamov A."/>
            <person name="Lipzen A."/>
            <person name="Mereny Z."/>
            <person name="Hegedus B."/>
            <person name="Baldrian P."/>
            <person name="Stursova M."/>
            <person name="Weitz H."/>
            <person name="Taylor A."/>
            <person name="Grigoriev I.V."/>
            <person name="Nagy L.G."/>
            <person name="Martin F."/>
            <person name="Kauserud H."/>
        </authorList>
    </citation>
    <scope>NUCLEOTIDE SEQUENCE</scope>
    <source>
        <strain evidence="2">CBHHK067</strain>
    </source>
</reference>
<keyword evidence="3" id="KW-1185">Reference proteome</keyword>
<accession>A0AAD7CTJ6</accession>
<gene>
    <name evidence="2" type="ORF">B0H17DRAFT_1093708</name>
</gene>
<evidence type="ECO:0000313" key="3">
    <source>
        <dbReference type="Proteomes" id="UP001221757"/>
    </source>
</evidence>
<evidence type="ECO:0000256" key="1">
    <source>
        <dbReference type="SAM" id="MobiDB-lite"/>
    </source>
</evidence>
<comment type="caution">
    <text evidence="2">The sequence shown here is derived from an EMBL/GenBank/DDBJ whole genome shotgun (WGS) entry which is preliminary data.</text>
</comment>
<dbReference type="AlphaFoldDB" id="A0AAD7CTJ6"/>
<dbReference type="EMBL" id="JARKIE010000243">
    <property type="protein sequence ID" value="KAJ7662337.1"/>
    <property type="molecule type" value="Genomic_DNA"/>
</dbReference>
<organism evidence="2 3">
    <name type="scientific">Mycena rosella</name>
    <name type="common">Pink bonnet</name>
    <name type="synonym">Agaricus rosellus</name>
    <dbReference type="NCBI Taxonomy" id="1033263"/>
    <lineage>
        <taxon>Eukaryota</taxon>
        <taxon>Fungi</taxon>
        <taxon>Dikarya</taxon>
        <taxon>Basidiomycota</taxon>
        <taxon>Agaricomycotina</taxon>
        <taxon>Agaricomycetes</taxon>
        <taxon>Agaricomycetidae</taxon>
        <taxon>Agaricales</taxon>
        <taxon>Marasmiineae</taxon>
        <taxon>Mycenaceae</taxon>
        <taxon>Mycena</taxon>
    </lineage>
</organism>
<feature type="non-terminal residue" evidence="2">
    <location>
        <position position="58"/>
    </location>
</feature>
<protein>
    <submittedName>
        <fullName evidence="2">Uncharacterized protein</fullName>
    </submittedName>
</protein>
<proteinExistence type="predicted"/>
<feature type="region of interest" description="Disordered" evidence="1">
    <location>
        <begin position="1"/>
        <end position="30"/>
    </location>
</feature>
<name>A0AAD7CTJ6_MYCRO</name>
<evidence type="ECO:0000313" key="2">
    <source>
        <dbReference type="EMBL" id="KAJ7662337.1"/>
    </source>
</evidence>
<dbReference type="Proteomes" id="UP001221757">
    <property type="component" value="Unassembled WGS sequence"/>
</dbReference>